<evidence type="ECO:0000259" key="9">
    <source>
        <dbReference type="PROSITE" id="PS50873"/>
    </source>
</evidence>
<evidence type="ECO:0000256" key="4">
    <source>
        <dbReference type="ARBA" id="ARBA00022617"/>
    </source>
</evidence>
<keyword evidence="5" id="KW-0479">Metal-binding</keyword>
<comment type="function">
    <text evidence="1">Destroys radicals which are normally produced within the cells and which are toxic to biological systems.</text>
</comment>
<dbReference type="AlphaFoldDB" id="A0AAD6SSA5"/>
<dbReference type="InterPro" id="IPR002207">
    <property type="entry name" value="Peroxidase_I"/>
</dbReference>
<dbReference type="SUPFAM" id="SSF48113">
    <property type="entry name" value="Heme-dependent peroxidases"/>
    <property type="match status" value="1"/>
</dbReference>
<proteinExistence type="inferred from homology"/>
<reference evidence="10" key="1">
    <citation type="submission" date="2023-03" db="EMBL/GenBank/DDBJ databases">
        <title>Massive genome expansion in bonnet fungi (Mycena s.s.) driven by repeated elements and novel gene families across ecological guilds.</title>
        <authorList>
            <consortium name="Lawrence Berkeley National Laboratory"/>
            <person name="Harder C.B."/>
            <person name="Miyauchi S."/>
            <person name="Viragh M."/>
            <person name="Kuo A."/>
            <person name="Thoen E."/>
            <person name="Andreopoulos B."/>
            <person name="Lu D."/>
            <person name="Skrede I."/>
            <person name="Drula E."/>
            <person name="Henrissat B."/>
            <person name="Morin E."/>
            <person name="Kohler A."/>
            <person name="Barry K."/>
            <person name="LaButti K."/>
            <person name="Morin E."/>
            <person name="Salamov A."/>
            <person name="Lipzen A."/>
            <person name="Mereny Z."/>
            <person name="Hegedus B."/>
            <person name="Baldrian P."/>
            <person name="Stursova M."/>
            <person name="Weitz H."/>
            <person name="Taylor A."/>
            <person name="Grigoriev I.V."/>
            <person name="Nagy L.G."/>
            <person name="Martin F."/>
            <person name="Kauserud H."/>
        </authorList>
    </citation>
    <scope>NUCLEOTIDE SEQUENCE</scope>
    <source>
        <strain evidence="10">CBHHK200</strain>
    </source>
</reference>
<evidence type="ECO:0000256" key="7">
    <source>
        <dbReference type="ARBA" id="ARBA00023004"/>
    </source>
</evidence>
<evidence type="ECO:0000256" key="5">
    <source>
        <dbReference type="ARBA" id="ARBA00022723"/>
    </source>
</evidence>
<feature type="domain" description="Plant heme peroxidase family profile" evidence="9">
    <location>
        <begin position="63"/>
        <end position="289"/>
    </location>
</feature>
<dbReference type="Gene3D" id="1.10.520.10">
    <property type="match status" value="1"/>
</dbReference>
<gene>
    <name evidence="10" type="ORF">C8F04DRAFT_1040060</name>
</gene>
<accession>A0AAD6SSA5</accession>
<feature type="signal peptide" evidence="8">
    <location>
        <begin position="1"/>
        <end position="16"/>
    </location>
</feature>
<evidence type="ECO:0000256" key="3">
    <source>
        <dbReference type="ARBA" id="ARBA00022559"/>
    </source>
</evidence>
<dbReference type="PRINTS" id="PR00459">
    <property type="entry name" value="ASPEROXIDASE"/>
</dbReference>
<evidence type="ECO:0000256" key="1">
    <source>
        <dbReference type="ARBA" id="ARBA00003917"/>
    </source>
</evidence>
<keyword evidence="7" id="KW-0408">Iron</keyword>
<evidence type="ECO:0000313" key="11">
    <source>
        <dbReference type="Proteomes" id="UP001218188"/>
    </source>
</evidence>
<dbReference type="InterPro" id="IPR002016">
    <property type="entry name" value="Haem_peroxidase"/>
</dbReference>
<dbReference type="GO" id="GO:0034599">
    <property type="term" value="P:cellular response to oxidative stress"/>
    <property type="evidence" value="ECO:0007669"/>
    <property type="project" value="InterPro"/>
</dbReference>
<dbReference type="PANTHER" id="PTHR31356:SF53">
    <property type="entry name" value="HEME PEROXIDASE"/>
    <property type="match status" value="1"/>
</dbReference>
<keyword evidence="8" id="KW-0732">Signal</keyword>
<comment type="similarity">
    <text evidence="2">Belongs to the peroxidase family. Cytochrome c peroxidase subfamily.</text>
</comment>
<dbReference type="InterPro" id="IPR044831">
    <property type="entry name" value="Ccp1-like"/>
</dbReference>
<dbReference type="GO" id="GO:0020037">
    <property type="term" value="F:heme binding"/>
    <property type="evidence" value="ECO:0007669"/>
    <property type="project" value="UniProtKB-UniRule"/>
</dbReference>
<dbReference type="PROSITE" id="PS50873">
    <property type="entry name" value="PEROXIDASE_4"/>
    <property type="match status" value="1"/>
</dbReference>
<evidence type="ECO:0000256" key="6">
    <source>
        <dbReference type="ARBA" id="ARBA00023002"/>
    </source>
</evidence>
<dbReference type="Gene3D" id="1.10.420.10">
    <property type="entry name" value="Peroxidase, domain 2"/>
    <property type="match status" value="1"/>
</dbReference>
<dbReference type="GO" id="GO:0000302">
    <property type="term" value="P:response to reactive oxygen species"/>
    <property type="evidence" value="ECO:0007669"/>
    <property type="project" value="TreeGrafter"/>
</dbReference>
<keyword evidence="3 8" id="KW-0575">Peroxidase</keyword>
<comment type="caution">
    <text evidence="10">The sequence shown here is derived from an EMBL/GenBank/DDBJ whole genome shotgun (WGS) entry which is preliminary data.</text>
</comment>
<keyword evidence="4" id="KW-0349">Heme</keyword>
<evidence type="ECO:0000256" key="8">
    <source>
        <dbReference type="RuleBase" id="RU363051"/>
    </source>
</evidence>
<keyword evidence="11" id="KW-1185">Reference proteome</keyword>
<dbReference type="EMBL" id="JARJCM010000070">
    <property type="protein sequence ID" value="KAJ7032715.1"/>
    <property type="molecule type" value="Genomic_DNA"/>
</dbReference>
<dbReference type="Proteomes" id="UP001218188">
    <property type="component" value="Unassembled WGS sequence"/>
</dbReference>
<organism evidence="10 11">
    <name type="scientific">Mycena alexandri</name>
    <dbReference type="NCBI Taxonomy" id="1745969"/>
    <lineage>
        <taxon>Eukaryota</taxon>
        <taxon>Fungi</taxon>
        <taxon>Dikarya</taxon>
        <taxon>Basidiomycota</taxon>
        <taxon>Agaricomycotina</taxon>
        <taxon>Agaricomycetes</taxon>
        <taxon>Agaricomycetidae</taxon>
        <taxon>Agaricales</taxon>
        <taxon>Marasmiineae</taxon>
        <taxon>Mycenaceae</taxon>
        <taxon>Mycena</taxon>
    </lineage>
</organism>
<dbReference type="PANTHER" id="PTHR31356">
    <property type="entry name" value="THYLAKOID LUMENAL 29 KDA PROTEIN, CHLOROPLASTIC-RELATED"/>
    <property type="match status" value="1"/>
</dbReference>
<dbReference type="EC" id="1.11.1.-" evidence="8"/>
<dbReference type="GO" id="GO:0004601">
    <property type="term" value="F:peroxidase activity"/>
    <property type="evidence" value="ECO:0007669"/>
    <property type="project" value="UniProtKB-KW"/>
</dbReference>
<dbReference type="InterPro" id="IPR010255">
    <property type="entry name" value="Haem_peroxidase_sf"/>
</dbReference>
<evidence type="ECO:0000256" key="2">
    <source>
        <dbReference type="ARBA" id="ARBA00005997"/>
    </source>
</evidence>
<dbReference type="GO" id="GO:0046872">
    <property type="term" value="F:metal ion binding"/>
    <property type="evidence" value="ECO:0007669"/>
    <property type="project" value="UniProtKB-UniRule"/>
</dbReference>
<evidence type="ECO:0000313" key="10">
    <source>
        <dbReference type="EMBL" id="KAJ7032715.1"/>
    </source>
</evidence>
<name>A0AAD6SSA5_9AGAR</name>
<keyword evidence="6 8" id="KW-0560">Oxidoreductase</keyword>
<dbReference type="PRINTS" id="PR00458">
    <property type="entry name" value="PEROXIDASE"/>
</dbReference>
<dbReference type="GO" id="GO:0042744">
    <property type="term" value="P:hydrogen peroxide catabolic process"/>
    <property type="evidence" value="ECO:0007669"/>
    <property type="project" value="TreeGrafter"/>
</dbReference>
<feature type="chain" id="PRO_5041776007" description="Peroxidase" evidence="8">
    <location>
        <begin position="17"/>
        <end position="518"/>
    </location>
</feature>
<sequence length="518" mass="55457">MFRLAVLVCGMVSVNAVYIWPSPQLDALEALRWDQSRNGVTNLVQPCNDFVSAGGAHSGRSNAADWIRTAFHDMATYNKTSGTGGMDASIRFAEEQARPEDPGDGFQLTSAEFVAISTRYISVADALAAGTVLAIENCGGPEIAFRGGRVDAAEPNAPGVPQPQDALASHIAAFARQGFSQTEMIGLVACGHTFGGVQQSVFPQIVPVLNDPNNTQSVSHFDSTFATFDNDVATEYISGTTQNPLVVGLNDTTNSDKRIFGSDGNATMLSFANSADLFSSTCAELLARMLDTVPTGVQLTDIIAPLLVKPDDLKLDLSVDGATIQFSTEVRLWDLPKGNHTVLLLWDDHVRAVSNVTLSAADVETASGGRYTASWFNTPILTLRAVAGITNMRFSVDGTVEDQGGIGFPVQDTLMWSKSTCFAFINANTIGELYVAVRNTVTPTRVYVEIPGRDNVSRPIVTAVDLTQQPMTINATYTIWSGQVTNKFTFLGIGAEIDGVTVSRDDLRSNNNFAQCAV</sequence>
<dbReference type="Pfam" id="PF00141">
    <property type="entry name" value="peroxidase"/>
    <property type="match status" value="1"/>
</dbReference>
<protein>
    <recommendedName>
        <fullName evidence="8">Peroxidase</fullName>
        <ecNumber evidence="8">1.11.1.-</ecNumber>
    </recommendedName>
</protein>